<dbReference type="PROSITE" id="PS50097">
    <property type="entry name" value="BTB"/>
    <property type="match status" value="1"/>
</dbReference>
<dbReference type="EMBL" id="JAPDFW010000065">
    <property type="protein sequence ID" value="KAJ5075479.1"/>
    <property type="molecule type" value="Genomic_DNA"/>
</dbReference>
<dbReference type="InterPro" id="IPR027417">
    <property type="entry name" value="P-loop_NTPase"/>
</dbReference>
<evidence type="ECO:0000256" key="2">
    <source>
        <dbReference type="ARBA" id="ARBA00022741"/>
    </source>
</evidence>
<dbReference type="SMART" id="SM00175">
    <property type="entry name" value="RAB"/>
    <property type="match status" value="1"/>
</dbReference>
<evidence type="ECO:0000256" key="3">
    <source>
        <dbReference type="ARBA" id="ARBA00023134"/>
    </source>
</evidence>
<keyword evidence="2" id="KW-0547">Nucleotide-binding</keyword>
<evidence type="ECO:0000259" key="4">
    <source>
        <dbReference type="PROSITE" id="PS50097"/>
    </source>
</evidence>
<dbReference type="CDD" id="cd00154">
    <property type="entry name" value="Rab"/>
    <property type="match status" value="1"/>
</dbReference>
<dbReference type="Gene3D" id="3.40.50.300">
    <property type="entry name" value="P-loop containing nucleotide triphosphate hydrolases"/>
    <property type="match status" value="1"/>
</dbReference>
<reference evidence="5" key="1">
    <citation type="submission" date="2022-10" db="EMBL/GenBank/DDBJ databases">
        <title>Novel sulphate-reducing endosymbionts in the free-living metamonad Anaeramoeba.</title>
        <authorList>
            <person name="Jerlstrom-Hultqvist J."/>
            <person name="Cepicka I."/>
            <person name="Gallot-Lavallee L."/>
            <person name="Salas-Leiva D."/>
            <person name="Curtis B.A."/>
            <person name="Zahonova K."/>
            <person name="Pipaliya S."/>
            <person name="Dacks J."/>
            <person name="Roger A.J."/>
        </authorList>
    </citation>
    <scope>NUCLEOTIDE SEQUENCE</scope>
    <source>
        <strain evidence="5">BMAN</strain>
    </source>
</reference>
<comment type="similarity">
    <text evidence="1">Belongs to the small GTPase superfamily. Rab family.</text>
</comment>
<dbReference type="InterPro" id="IPR000210">
    <property type="entry name" value="BTB/POZ_dom"/>
</dbReference>
<dbReference type="SMART" id="SM00174">
    <property type="entry name" value="RHO"/>
    <property type="match status" value="1"/>
</dbReference>
<dbReference type="InterPro" id="IPR011333">
    <property type="entry name" value="SKP1/BTB/POZ_sf"/>
</dbReference>
<dbReference type="PRINTS" id="PR00449">
    <property type="entry name" value="RASTRNSFRMNG"/>
</dbReference>
<dbReference type="SMART" id="SM00173">
    <property type="entry name" value="RAS"/>
    <property type="match status" value="1"/>
</dbReference>
<dbReference type="InterPro" id="IPR050305">
    <property type="entry name" value="Small_GTPase_Rab"/>
</dbReference>
<accession>A0A9Q0RE85</accession>
<feature type="domain" description="BTB" evidence="4">
    <location>
        <begin position="304"/>
        <end position="367"/>
    </location>
</feature>
<gene>
    <name evidence="5" type="ORF">M0811_07449</name>
</gene>
<evidence type="ECO:0000313" key="6">
    <source>
        <dbReference type="Proteomes" id="UP001149090"/>
    </source>
</evidence>
<evidence type="ECO:0000256" key="1">
    <source>
        <dbReference type="ARBA" id="ARBA00006270"/>
    </source>
</evidence>
<evidence type="ECO:0000313" key="5">
    <source>
        <dbReference type="EMBL" id="KAJ5075479.1"/>
    </source>
</evidence>
<comment type="caution">
    <text evidence="5">The sequence shown here is derived from an EMBL/GenBank/DDBJ whole genome shotgun (WGS) entry which is preliminary data.</text>
</comment>
<dbReference type="AlphaFoldDB" id="A0A9Q0RE85"/>
<dbReference type="SUPFAM" id="SSF52540">
    <property type="entry name" value="P-loop containing nucleoside triphosphate hydrolases"/>
    <property type="match status" value="1"/>
</dbReference>
<dbReference type="Gene3D" id="3.30.710.10">
    <property type="entry name" value="Potassium Channel Kv1.1, Chain A"/>
    <property type="match status" value="2"/>
</dbReference>
<dbReference type="PANTHER" id="PTHR47980">
    <property type="entry name" value="LD44762P"/>
    <property type="match status" value="1"/>
</dbReference>
<organism evidence="5 6">
    <name type="scientific">Anaeramoeba ignava</name>
    <name type="common">Anaerobic marine amoeba</name>
    <dbReference type="NCBI Taxonomy" id="1746090"/>
    <lineage>
        <taxon>Eukaryota</taxon>
        <taxon>Metamonada</taxon>
        <taxon>Anaeramoebidae</taxon>
        <taxon>Anaeramoeba</taxon>
    </lineage>
</organism>
<proteinExistence type="inferred from homology"/>
<dbReference type="Proteomes" id="UP001149090">
    <property type="component" value="Unassembled WGS sequence"/>
</dbReference>
<dbReference type="PROSITE" id="PS51421">
    <property type="entry name" value="RAS"/>
    <property type="match status" value="1"/>
</dbReference>
<dbReference type="CDD" id="cd18186">
    <property type="entry name" value="BTB_POZ_ZBTB_KLHL-like"/>
    <property type="match status" value="1"/>
</dbReference>
<dbReference type="Pfam" id="PF00651">
    <property type="entry name" value="BTB"/>
    <property type="match status" value="1"/>
</dbReference>
<name>A0A9Q0RE85_ANAIG</name>
<keyword evidence="6" id="KW-1185">Reference proteome</keyword>
<dbReference type="SUPFAM" id="SSF54695">
    <property type="entry name" value="POZ domain"/>
    <property type="match status" value="1"/>
</dbReference>
<dbReference type="GO" id="GO:0005525">
    <property type="term" value="F:GTP binding"/>
    <property type="evidence" value="ECO:0007669"/>
    <property type="project" value="UniProtKB-KW"/>
</dbReference>
<dbReference type="FunFam" id="3.40.50.300:FF:001447">
    <property type="entry name" value="Ras-related protein Rab-1B"/>
    <property type="match status" value="1"/>
</dbReference>
<keyword evidence="3" id="KW-0342">GTP-binding</keyword>
<dbReference type="GO" id="GO:0003924">
    <property type="term" value="F:GTPase activity"/>
    <property type="evidence" value="ECO:0007669"/>
    <property type="project" value="InterPro"/>
</dbReference>
<dbReference type="PROSITE" id="PS51419">
    <property type="entry name" value="RAB"/>
    <property type="match status" value="1"/>
</dbReference>
<dbReference type="Pfam" id="PF00071">
    <property type="entry name" value="Ras"/>
    <property type="match status" value="1"/>
</dbReference>
<dbReference type="InterPro" id="IPR001806">
    <property type="entry name" value="Small_GTPase"/>
</dbReference>
<protein>
    <submittedName>
        <fullName evidence="5">Ras-related protein rab-13</fullName>
    </submittedName>
</protein>
<sequence length="376" mass="44790">MIFFLNCTYRSFSSRKIFLITRYCDGIYNSSYGSTIGVEFKIKNIYIQNRTIKLQIWYPYLDRFRQSRTFLYRGTSGYMLCYDITDEYSFEFLKDFLDEIENNGNSAAIKYLIGTKCECENQRKISKQKAQDFADQFGLKFYEVSSKENINVDESFNQMANDILDNWDLIDPTSNIKKDAFSIIEDLRKFYERKEFCDDEIGCYDGNYKKTKIPIHKFIIQNRLHINDNIFQKKIKPILSQNNKKDVESLLEWVYLGRTQSMTNYSTFRDLKEKLSKVCQTTFDIGLKGLINDFKKIMNDEESKDFEIISNKERIKVHKIMLIIRSELYRGMFLSVTEDKSNSVHDYSHFKTETIRAMINFFYTDDIPNRFKQNNL</sequence>